<dbReference type="Proteomes" id="UP000006701">
    <property type="component" value="Unassembled WGS sequence"/>
</dbReference>
<dbReference type="EMBL" id="DS027049">
    <property type="protein sequence ID" value="EAW12751.1"/>
    <property type="molecule type" value="Genomic_DNA"/>
</dbReference>
<dbReference type="KEGG" id="act:ACLA_011780"/>
<accession>A1CAI3</accession>
<gene>
    <name evidence="2" type="ORF">ACLA_011780</name>
</gene>
<dbReference type="GeneID" id="4706513"/>
<sequence length="65" mass="7089">MVKAEAEAEAEEEENKNKDTNTVQYGYNRTQLTSITSRHNGPNKRLNIRAGIAPSMIAVGANAIT</sequence>
<feature type="region of interest" description="Disordered" evidence="1">
    <location>
        <begin position="1"/>
        <end position="29"/>
    </location>
</feature>
<evidence type="ECO:0000256" key="1">
    <source>
        <dbReference type="SAM" id="MobiDB-lite"/>
    </source>
</evidence>
<name>A1CAI3_ASPCL</name>
<proteinExistence type="predicted"/>
<evidence type="ECO:0000313" key="2">
    <source>
        <dbReference type="EMBL" id="EAW12751.1"/>
    </source>
</evidence>
<dbReference type="RefSeq" id="XP_001274177.1">
    <property type="nucleotide sequence ID" value="XM_001274176.1"/>
</dbReference>
<organism evidence="2 3">
    <name type="scientific">Aspergillus clavatus (strain ATCC 1007 / CBS 513.65 / DSM 816 / NCTC 3887 / NRRL 1 / QM 1276 / 107)</name>
    <dbReference type="NCBI Taxonomy" id="344612"/>
    <lineage>
        <taxon>Eukaryota</taxon>
        <taxon>Fungi</taxon>
        <taxon>Dikarya</taxon>
        <taxon>Ascomycota</taxon>
        <taxon>Pezizomycotina</taxon>
        <taxon>Eurotiomycetes</taxon>
        <taxon>Eurotiomycetidae</taxon>
        <taxon>Eurotiales</taxon>
        <taxon>Aspergillaceae</taxon>
        <taxon>Aspergillus</taxon>
        <taxon>Aspergillus subgen. Fumigati</taxon>
    </lineage>
</organism>
<dbReference type="AlphaFoldDB" id="A1CAI3"/>
<feature type="compositionally biased region" description="Polar residues" evidence="1">
    <location>
        <begin position="20"/>
        <end position="29"/>
    </location>
</feature>
<evidence type="ECO:0000313" key="3">
    <source>
        <dbReference type="Proteomes" id="UP000006701"/>
    </source>
</evidence>
<protein>
    <submittedName>
        <fullName evidence="2">Uncharacterized protein</fullName>
    </submittedName>
</protein>
<dbReference type="HOGENOM" id="CLU_2849254_0_0_1"/>
<dbReference type="VEuPathDB" id="FungiDB:ACLA_011780"/>
<reference evidence="2 3" key="1">
    <citation type="journal article" date="2008" name="PLoS Genet.">
        <title>Genomic islands in the pathogenic filamentous fungus Aspergillus fumigatus.</title>
        <authorList>
            <person name="Fedorova N.D."/>
            <person name="Khaldi N."/>
            <person name="Joardar V.S."/>
            <person name="Maiti R."/>
            <person name="Amedeo P."/>
            <person name="Anderson M.J."/>
            <person name="Crabtree J."/>
            <person name="Silva J.C."/>
            <person name="Badger J.H."/>
            <person name="Albarraq A."/>
            <person name="Angiuoli S."/>
            <person name="Bussey H."/>
            <person name="Bowyer P."/>
            <person name="Cotty P.J."/>
            <person name="Dyer P.S."/>
            <person name="Egan A."/>
            <person name="Galens K."/>
            <person name="Fraser-Liggett C.M."/>
            <person name="Haas B.J."/>
            <person name="Inman J.M."/>
            <person name="Kent R."/>
            <person name="Lemieux S."/>
            <person name="Malavazi I."/>
            <person name="Orvis J."/>
            <person name="Roemer T."/>
            <person name="Ronning C.M."/>
            <person name="Sundaram J.P."/>
            <person name="Sutton G."/>
            <person name="Turner G."/>
            <person name="Venter J.C."/>
            <person name="White O.R."/>
            <person name="Whitty B.R."/>
            <person name="Youngman P."/>
            <person name="Wolfe K.H."/>
            <person name="Goldman G.H."/>
            <person name="Wortman J.R."/>
            <person name="Jiang B."/>
            <person name="Denning D.W."/>
            <person name="Nierman W.C."/>
        </authorList>
    </citation>
    <scope>NUCLEOTIDE SEQUENCE [LARGE SCALE GENOMIC DNA]</scope>
    <source>
        <strain evidence="3">ATCC 1007 / CBS 513.65 / DSM 816 / NCTC 3887 / NRRL 1</strain>
    </source>
</reference>
<keyword evidence="3" id="KW-1185">Reference proteome</keyword>